<proteinExistence type="predicted"/>
<accession>A0ABY6G0A1</accession>
<gene>
    <name evidence="1" type="ORF">BRM3_12355</name>
</gene>
<dbReference type="EMBL" id="CP107020">
    <property type="protein sequence ID" value="UYG16389.1"/>
    <property type="molecule type" value="Genomic_DNA"/>
</dbReference>
<evidence type="ECO:0000313" key="1">
    <source>
        <dbReference type="EMBL" id="UYG16389.1"/>
    </source>
</evidence>
<evidence type="ECO:0000313" key="2">
    <source>
        <dbReference type="Proteomes" id="UP001164305"/>
    </source>
</evidence>
<organism evidence="1 2">
    <name type="scientific">Brachybacterium huguangmaarense</name>
    <dbReference type="NCBI Taxonomy" id="1652028"/>
    <lineage>
        <taxon>Bacteria</taxon>
        <taxon>Bacillati</taxon>
        <taxon>Actinomycetota</taxon>
        <taxon>Actinomycetes</taxon>
        <taxon>Micrococcales</taxon>
        <taxon>Dermabacteraceae</taxon>
        <taxon>Brachybacterium</taxon>
    </lineage>
</organism>
<name>A0ABY6G0A1_9MICO</name>
<dbReference type="RefSeq" id="WP_263593602.1">
    <property type="nucleotide sequence ID" value="NZ_CP107020.1"/>
</dbReference>
<protein>
    <submittedName>
        <fullName evidence="1">Uncharacterized protein</fullName>
    </submittedName>
</protein>
<reference evidence="1" key="1">
    <citation type="submission" date="2022-10" db="EMBL/GenBank/DDBJ databases">
        <title>Whole-Genome Sequencing of Brachybacterium huguangmaarense BRM-3, Isolated from Betula schmidtii.</title>
        <authorList>
            <person name="Haam D."/>
        </authorList>
    </citation>
    <scope>NUCLEOTIDE SEQUENCE</scope>
    <source>
        <strain evidence="1">BRM-3</strain>
    </source>
</reference>
<keyword evidence="2" id="KW-1185">Reference proteome</keyword>
<dbReference type="Proteomes" id="UP001164305">
    <property type="component" value="Chromosome"/>
</dbReference>
<sequence length="207" mass="22541">MSAPLPGTLFALRLTDRTGDAATLRVLADAERDLAPHAAADRPWPLEPVRDGVLVDVSVGGRAVLPGAWVTRHGLDRATGMGRERVRPTDLRMPAYVLGEGSGSVLAWGETVWPLPFDDSVAIPAACRPGVHSLSELRRLVLVALDRRADIGLTLWQDSALEVPWQDVRLVPRARWWFEMAQVPTGMRYAEAARAQGVELERLSAGA</sequence>